<organism evidence="1 2">
    <name type="scientific">Pycnococcus provasolii</name>
    <dbReference type="NCBI Taxonomy" id="41880"/>
    <lineage>
        <taxon>Eukaryota</taxon>
        <taxon>Viridiplantae</taxon>
        <taxon>Chlorophyta</taxon>
        <taxon>Pseudoscourfieldiophyceae</taxon>
        <taxon>Pseudoscourfieldiales</taxon>
        <taxon>Pycnococcaceae</taxon>
        <taxon>Pycnococcus</taxon>
    </lineage>
</organism>
<gene>
    <name evidence="1" type="ORF">PPROV_000628500</name>
</gene>
<accession>A0A830HLL4</accession>
<dbReference type="Proteomes" id="UP000660262">
    <property type="component" value="Unassembled WGS sequence"/>
</dbReference>
<name>A0A830HLL4_9CHLO</name>
<dbReference type="AlphaFoldDB" id="A0A830HLL4"/>
<comment type="caution">
    <text evidence="1">The sequence shown here is derived from an EMBL/GenBank/DDBJ whole genome shotgun (WGS) entry which is preliminary data.</text>
</comment>
<reference evidence="1" key="1">
    <citation type="submission" date="2020-10" db="EMBL/GenBank/DDBJ databases">
        <title>Unveiling of a novel bifunctional photoreceptor, Dualchrome1, isolated from a cosmopolitan green alga.</title>
        <authorList>
            <person name="Suzuki S."/>
            <person name="Kawachi M."/>
        </authorList>
    </citation>
    <scope>NUCLEOTIDE SEQUENCE</scope>
    <source>
        <strain evidence="1">NIES 2893</strain>
    </source>
</reference>
<evidence type="ECO:0000313" key="1">
    <source>
        <dbReference type="EMBL" id="GHP07543.1"/>
    </source>
</evidence>
<evidence type="ECO:0000313" key="2">
    <source>
        <dbReference type="Proteomes" id="UP000660262"/>
    </source>
</evidence>
<keyword evidence="2" id="KW-1185">Reference proteome</keyword>
<sequence>MVNMDMIANNPNLARRVKHLTGCANLQVVRAWYALFNLGGMAERLRRNFYYRIHAAWNRSSVRGTPFYKRWLRCTSRTCRLQVVRAWYALFNLGGMAERLRRNFY</sequence>
<proteinExistence type="predicted"/>
<dbReference type="EMBL" id="BNJQ01000017">
    <property type="protein sequence ID" value="GHP07543.1"/>
    <property type="molecule type" value="Genomic_DNA"/>
</dbReference>
<protein>
    <submittedName>
        <fullName evidence="1">Uncharacterized protein</fullName>
    </submittedName>
</protein>